<sequence>MSLVRTLVPARMDRLPWSPFHTRLVIALGVAWVLDGLEITIASNVGAFLQRPDTLGFSSAEVGLSATVYLIGEVVGALYFGWLSDRLGRRKLFILTLAVYLVASGLTALTWDLWSFLVLRFVAGTGIGGEYAAVNSAIDEMIPSYYRGRVDLAVNGTYWLGALLATSATFLLLHPGGPLDPDWAWRLGFVVGPVIGVAIWRLRRHLPESPRWLVTHGREAEAERVVAEIEEAVEREDRISLSPVPDERAITVVPEHHAPLPQVARTLFRTYPQRSVLSASLMICQSFLYNAIFFTYALVLTHFYGVPAGEVPKYMFAFAAGNLLGPLILGRLFDTVGRRQMIAGTFITSGLLLAVTGWLFKEGLLTATSQTVLWSMIFFIASAAASSAYLTVSEIFPIEMRAQAISLFFALGQVAGAFGPTVFASLIGDQAHPDPGRLFYGYCFGAAMMIFAGVVEIVFGVKAERAALEDIAAPLTARKA</sequence>
<evidence type="ECO:0000256" key="6">
    <source>
        <dbReference type="SAM" id="Phobius"/>
    </source>
</evidence>
<feature type="transmembrane region" description="Helical" evidence="6">
    <location>
        <begin position="117"/>
        <end position="138"/>
    </location>
</feature>
<keyword evidence="5 6" id="KW-0472">Membrane</keyword>
<evidence type="ECO:0000256" key="1">
    <source>
        <dbReference type="ARBA" id="ARBA00004651"/>
    </source>
</evidence>
<feature type="transmembrane region" description="Helical" evidence="6">
    <location>
        <begin position="311"/>
        <end position="329"/>
    </location>
</feature>
<comment type="subcellular location">
    <subcellularLocation>
        <location evidence="1">Cell membrane</location>
        <topology evidence="1">Multi-pass membrane protein</topology>
    </subcellularLocation>
</comment>
<dbReference type="InterPro" id="IPR036259">
    <property type="entry name" value="MFS_trans_sf"/>
</dbReference>
<dbReference type="InterPro" id="IPR005828">
    <property type="entry name" value="MFS_sugar_transport-like"/>
</dbReference>
<feature type="transmembrane region" description="Helical" evidence="6">
    <location>
        <begin position="404"/>
        <end position="427"/>
    </location>
</feature>
<keyword evidence="4 6" id="KW-1133">Transmembrane helix</keyword>
<proteinExistence type="predicted"/>
<gene>
    <name evidence="8" type="ORF">ACFLIM_26630</name>
</gene>
<accession>A0ABW7AHD6</accession>
<keyword evidence="9" id="KW-1185">Reference proteome</keyword>
<dbReference type="Gene3D" id="1.20.1250.20">
    <property type="entry name" value="MFS general substrate transporter like domains"/>
    <property type="match status" value="1"/>
</dbReference>
<comment type="caution">
    <text evidence="8">The sequence shown here is derived from an EMBL/GenBank/DDBJ whole genome shotgun (WGS) entry which is preliminary data.</text>
</comment>
<dbReference type="CDD" id="cd17316">
    <property type="entry name" value="MFS_SV2_like"/>
    <property type="match status" value="1"/>
</dbReference>
<dbReference type="PANTHER" id="PTHR23511">
    <property type="entry name" value="SYNAPTIC VESICLE GLYCOPROTEIN 2"/>
    <property type="match status" value="1"/>
</dbReference>
<dbReference type="Proteomes" id="UP001603978">
    <property type="component" value="Unassembled WGS sequence"/>
</dbReference>
<evidence type="ECO:0000259" key="7">
    <source>
        <dbReference type="PROSITE" id="PS50850"/>
    </source>
</evidence>
<organism evidence="8 9">
    <name type="scientific">Nonomuraea marmarensis</name>
    <dbReference type="NCBI Taxonomy" id="3351344"/>
    <lineage>
        <taxon>Bacteria</taxon>
        <taxon>Bacillati</taxon>
        <taxon>Actinomycetota</taxon>
        <taxon>Actinomycetes</taxon>
        <taxon>Streptosporangiales</taxon>
        <taxon>Streptosporangiaceae</taxon>
        <taxon>Nonomuraea</taxon>
    </lineage>
</organism>
<keyword evidence="2" id="KW-0813">Transport</keyword>
<feature type="transmembrane region" description="Helical" evidence="6">
    <location>
        <begin position="92"/>
        <end position="111"/>
    </location>
</feature>
<feature type="transmembrane region" description="Helical" evidence="6">
    <location>
        <begin position="183"/>
        <end position="202"/>
    </location>
</feature>
<dbReference type="Pfam" id="PF00083">
    <property type="entry name" value="Sugar_tr"/>
    <property type="match status" value="1"/>
</dbReference>
<keyword evidence="3 6" id="KW-0812">Transmembrane</keyword>
<dbReference type="SUPFAM" id="SSF103473">
    <property type="entry name" value="MFS general substrate transporter"/>
    <property type="match status" value="1"/>
</dbReference>
<evidence type="ECO:0000256" key="3">
    <source>
        <dbReference type="ARBA" id="ARBA00022692"/>
    </source>
</evidence>
<feature type="transmembrane region" description="Helical" evidence="6">
    <location>
        <begin position="439"/>
        <end position="459"/>
    </location>
</feature>
<dbReference type="InterPro" id="IPR020846">
    <property type="entry name" value="MFS_dom"/>
</dbReference>
<feature type="transmembrane region" description="Helical" evidence="6">
    <location>
        <begin position="275"/>
        <end position="299"/>
    </location>
</feature>
<evidence type="ECO:0000313" key="9">
    <source>
        <dbReference type="Proteomes" id="UP001603978"/>
    </source>
</evidence>
<feature type="transmembrane region" description="Helical" evidence="6">
    <location>
        <begin position="158"/>
        <end position="177"/>
    </location>
</feature>
<protein>
    <submittedName>
        <fullName evidence="8">MFS transporter</fullName>
    </submittedName>
</protein>
<name>A0ABW7AHD6_9ACTN</name>
<dbReference type="RefSeq" id="WP_393169924.1">
    <property type="nucleotide sequence ID" value="NZ_JBICRM010000017.1"/>
</dbReference>
<dbReference type="PROSITE" id="PS50850">
    <property type="entry name" value="MFS"/>
    <property type="match status" value="1"/>
</dbReference>
<feature type="transmembrane region" description="Helical" evidence="6">
    <location>
        <begin position="341"/>
        <end position="360"/>
    </location>
</feature>
<dbReference type="EMBL" id="JBICRM010000017">
    <property type="protein sequence ID" value="MFG1706771.1"/>
    <property type="molecule type" value="Genomic_DNA"/>
</dbReference>
<feature type="domain" description="Major facilitator superfamily (MFS) profile" evidence="7">
    <location>
        <begin position="24"/>
        <end position="465"/>
    </location>
</feature>
<evidence type="ECO:0000256" key="4">
    <source>
        <dbReference type="ARBA" id="ARBA00022989"/>
    </source>
</evidence>
<feature type="transmembrane region" description="Helical" evidence="6">
    <location>
        <begin position="372"/>
        <end position="392"/>
    </location>
</feature>
<reference evidence="8 9" key="1">
    <citation type="submission" date="2024-10" db="EMBL/GenBank/DDBJ databases">
        <authorList>
            <person name="Topkara A.R."/>
            <person name="Saygin H."/>
        </authorList>
    </citation>
    <scope>NUCLEOTIDE SEQUENCE [LARGE SCALE GENOMIC DNA]</scope>
    <source>
        <strain evidence="8 9">M3C6</strain>
    </source>
</reference>
<evidence type="ECO:0000256" key="2">
    <source>
        <dbReference type="ARBA" id="ARBA00022448"/>
    </source>
</evidence>
<evidence type="ECO:0000256" key="5">
    <source>
        <dbReference type="ARBA" id="ARBA00023136"/>
    </source>
</evidence>
<feature type="transmembrane region" description="Helical" evidence="6">
    <location>
        <begin position="62"/>
        <end position="80"/>
    </location>
</feature>
<feature type="transmembrane region" description="Helical" evidence="6">
    <location>
        <begin position="20"/>
        <end position="42"/>
    </location>
</feature>
<evidence type="ECO:0000313" key="8">
    <source>
        <dbReference type="EMBL" id="MFG1706771.1"/>
    </source>
</evidence>